<proteinExistence type="predicted"/>
<evidence type="ECO:0000313" key="2">
    <source>
        <dbReference type="EMBL" id="QPH38258.1"/>
    </source>
</evidence>
<dbReference type="InterPro" id="IPR007434">
    <property type="entry name" value="FemAB-like"/>
</dbReference>
<evidence type="ECO:0000256" key="1">
    <source>
        <dbReference type="SAM" id="Phobius"/>
    </source>
</evidence>
<keyword evidence="1" id="KW-0812">Transmembrane</keyword>
<dbReference type="RefSeq" id="WP_196097615.1">
    <property type="nucleotide sequence ID" value="NZ_CP064939.1"/>
</dbReference>
<protein>
    <submittedName>
        <fullName evidence="2">N-acetyltransferase</fullName>
    </submittedName>
</protein>
<dbReference type="InterPro" id="IPR016181">
    <property type="entry name" value="Acyl_CoA_acyltransferase"/>
</dbReference>
<feature type="transmembrane region" description="Helical" evidence="1">
    <location>
        <begin position="61"/>
        <end position="84"/>
    </location>
</feature>
<dbReference type="Gene3D" id="3.40.630.30">
    <property type="match status" value="1"/>
</dbReference>
<reference evidence="2 3" key="1">
    <citation type="submission" date="2020-11" db="EMBL/GenBank/DDBJ databases">
        <title>Pedobacter endophytica, an endophytic bacteria isolated form Carex pumila.</title>
        <authorList>
            <person name="Peng Y."/>
            <person name="Jiang L."/>
            <person name="Lee J."/>
        </authorList>
    </citation>
    <scope>NUCLEOTIDE SEQUENCE [LARGE SCALE GENOMIC DNA]</scope>
    <source>
        <strain evidence="2 3">JBR3-12</strain>
    </source>
</reference>
<gene>
    <name evidence="2" type="ORF">IZT61_14290</name>
</gene>
<evidence type="ECO:0000313" key="3">
    <source>
        <dbReference type="Proteomes" id="UP000594759"/>
    </source>
</evidence>
<dbReference type="AlphaFoldDB" id="A0A7U3SPA4"/>
<dbReference type="GO" id="GO:0016740">
    <property type="term" value="F:transferase activity"/>
    <property type="evidence" value="ECO:0007669"/>
    <property type="project" value="UniProtKB-KW"/>
</dbReference>
<dbReference type="KEGG" id="pex:IZT61_14290"/>
<keyword evidence="1" id="KW-0472">Membrane</keyword>
<dbReference type="Proteomes" id="UP000594759">
    <property type="component" value="Chromosome"/>
</dbReference>
<keyword evidence="2" id="KW-0808">Transferase</keyword>
<dbReference type="Pfam" id="PF04339">
    <property type="entry name" value="FemAB_like"/>
    <property type="match status" value="1"/>
</dbReference>
<dbReference type="SUPFAM" id="SSF55729">
    <property type="entry name" value="Acyl-CoA N-acyltransferases (Nat)"/>
    <property type="match status" value="1"/>
</dbReference>
<keyword evidence="3" id="KW-1185">Reference proteome</keyword>
<organism evidence="2 3">
    <name type="scientific">Pedobacter endophyticus</name>
    <dbReference type="NCBI Taxonomy" id="2789740"/>
    <lineage>
        <taxon>Bacteria</taxon>
        <taxon>Pseudomonadati</taxon>
        <taxon>Bacteroidota</taxon>
        <taxon>Sphingobacteriia</taxon>
        <taxon>Sphingobacteriales</taxon>
        <taxon>Sphingobacteriaceae</taxon>
        <taxon>Pedobacter</taxon>
    </lineage>
</organism>
<dbReference type="EMBL" id="CP064939">
    <property type="protein sequence ID" value="QPH38258.1"/>
    <property type="molecule type" value="Genomic_DNA"/>
</dbReference>
<sequence>MTELNIVNNSLSAFCADKPKTESWNLHVATNNFTLTLDYLHLYNKQDINTFFYTGSVKGEIIFICLISILKIRIAGFPIAIAMFGAPKTNGKAFWHSENHISYSTFVKQILQTLKKQYKFYVVILREFYGTADQPLMAKNQDMGFLNHHALVKSYLNIASFASFEDYFNALPSKKRNYFRSVMKCKQDSAVSVGLYELTPELVDLIYPLYQKTNAKAKENRTAAVNRSVFSALCDSKIKTKVITYNLQNKIAAFGLMFFNSREVKCLFTGFDYRFTKTHNLWYQIMLESIRFAIDQRCLHIDMGSSSASMKDKFQAGHEDVYISVLLKNPVLTAIFKKPVAHLLNKFLRPTK</sequence>
<keyword evidence="1" id="KW-1133">Transmembrane helix</keyword>
<name>A0A7U3SPA4_9SPHI</name>
<accession>A0A7U3SPA4</accession>